<dbReference type="InterPro" id="IPR008780">
    <property type="entry name" value="Plasmodium_Vir"/>
</dbReference>
<gene>
    <name evidence="2" type="ORF">PVIIG_05292</name>
</gene>
<dbReference type="Proteomes" id="UP000053562">
    <property type="component" value="Unassembled WGS sequence"/>
</dbReference>
<name>A0A0J9S5N4_PLAVI</name>
<dbReference type="Pfam" id="PF05795">
    <property type="entry name" value="Plasmodium_Vir"/>
    <property type="match status" value="1"/>
</dbReference>
<sequence>MTKEKKTYTFSDLKEDNDVLIFSNINRLYVAFFDYECDNREESNLFCSSDNSYGSISPSLLDLYKKFERNIKSIWSEASDSYNDIEKNKSKLCIYLKYWLYDQLIKRKVNQENYTKFFNLWNERKAVKCSECECEFPIKEFSEIEQIKKIYDFFLFWDSYKDKKKLINEISNKEYCEYINDSKILYYSYQMMCDNGKDSLLCNEFNKYINPNLEIDDDFYIICNKELSDRDDWPDENLVRSLLLGRREEKDDRVDQEEEEKDTGRDPPPHFPSPSSFSSTDDVVQDLQPGHEQNAQGVTDLQVPDSSDDGKSTGTIISTSSVGTVGFLFLLYKVNKRIINKYEYYRVFFQN</sequence>
<organism evidence="2 3">
    <name type="scientific">Plasmodium vivax India VII</name>
    <dbReference type="NCBI Taxonomy" id="1077284"/>
    <lineage>
        <taxon>Eukaryota</taxon>
        <taxon>Sar</taxon>
        <taxon>Alveolata</taxon>
        <taxon>Apicomplexa</taxon>
        <taxon>Aconoidasida</taxon>
        <taxon>Haemosporida</taxon>
        <taxon>Plasmodiidae</taxon>
        <taxon>Plasmodium</taxon>
        <taxon>Plasmodium (Plasmodium)</taxon>
    </lineage>
</organism>
<proteinExistence type="predicted"/>
<evidence type="ECO:0000313" key="3">
    <source>
        <dbReference type="Proteomes" id="UP000053562"/>
    </source>
</evidence>
<feature type="region of interest" description="Disordered" evidence="1">
    <location>
        <begin position="249"/>
        <end position="316"/>
    </location>
</feature>
<accession>A0A0J9S5N4</accession>
<dbReference type="AlphaFoldDB" id="A0A0J9S5N4"/>
<reference evidence="2 3" key="1">
    <citation type="submission" date="2011-08" db="EMBL/GenBank/DDBJ databases">
        <title>The Genome Sequence of Plasmodium vivax India VII.</title>
        <authorList>
            <consortium name="The Broad Institute Genome Sequencing Platform"/>
            <consortium name="The Broad Institute Genome Sequencing Center for Infectious Disease"/>
            <person name="Neafsey D."/>
            <person name="Carlton J."/>
            <person name="Barnwell J."/>
            <person name="Collins W."/>
            <person name="Escalante A."/>
            <person name="Mullikin J."/>
            <person name="Saul A."/>
            <person name="Guigo R."/>
            <person name="Camara F."/>
            <person name="Young S.K."/>
            <person name="Zeng Q."/>
            <person name="Gargeya S."/>
            <person name="Fitzgerald M."/>
            <person name="Haas B."/>
            <person name="Abouelleil A."/>
            <person name="Alvarado L."/>
            <person name="Arachchi H.M."/>
            <person name="Berlin A."/>
            <person name="Brown A."/>
            <person name="Chapman S.B."/>
            <person name="Chen Z."/>
            <person name="Dunbar C."/>
            <person name="Freedman E."/>
            <person name="Gearin G."/>
            <person name="Gellesch M."/>
            <person name="Goldberg J."/>
            <person name="Griggs A."/>
            <person name="Gujja S."/>
            <person name="Heiman D."/>
            <person name="Howarth C."/>
            <person name="Larson L."/>
            <person name="Lui A."/>
            <person name="MacDonald P.J.P."/>
            <person name="Montmayeur A."/>
            <person name="Murphy C."/>
            <person name="Neiman D."/>
            <person name="Pearson M."/>
            <person name="Priest M."/>
            <person name="Roberts A."/>
            <person name="Saif S."/>
            <person name="Shea T."/>
            <person name="Shenoy N."/>
            <person name="Sisk P."/>
            <person name="Stolte C."/>
            <person name="Sykes S."/>
            <person name="Wortman J."/>
            <person name="Nusbaum C."/>
            <person name="Birren B."/>
        </authorList>
    </citation>
    <scope>NUCLEOTIDE SEQUENCE [LARGE SCALE GENOMIC DNA]</scope>
    <source>
        <strain evidence="2 3">India VII</strain>
    </source>
</reference>
<evidence type="ECO:0000313" key="2">
    <source>
        <dbReference type="EMBL" id="KMZ77322.1"/>
    </source>
</evidence>
<dbReference type="EMBL" id="KQ234421">
    <property type="protein sequence ID" value="KMZ77322.1"/>
    <property type="molecule type" value="Genomic_DNA"/>
</dbReference>
<protein>
    <submittedName>
        <fullName evidence="2">Uncharacterized protein</fullName>
    </submittedName>
</protein>
<evidence type="ECO:0000256" key="1">
    <source>
        <dbReference type="SAM" id="MobiDB-lite"/>
    </source>
</evidence>